<comment type="caution">
    <text evidence="3">The sequence shown here is derived from an EMBL/GenBank/DDBJ whole genome shotgun (WGS) entry which is preliminary data.</text>
</comment>
<dbReference type="EMBL" id="SGBC01000004">
    <property type="protein sequence ID" value="RZD15660.1"/>
    <property type="molecule type" value="Genomic_DNA"/>
</dbReference>
<reference evidence="3 4" key="1">
    <citation type="journal article" date="2019" name="ISME J.">
        <title>Insights into ecological role of a new deltaproteobacterial order Candidatus Acidulodesulfobacterales by metagenomics and metatranscriptomics.</title>
        <authorList>
            <person name="Tan S."/>
            <person name="Liu J."/>
            <person name="Fang Y."/>
            <person name="Hedlund B.P."/>
            <person name="Lian Z.H."/>
            <person name="Huang L.Y."/>
            <person name="Li J.T."/>
            <person name="Huang L.N."/>
            <person name="Li W.J."/>
            <person name="Jiang H.C."/>
            <person name="Dong H.L."/>
            <person name="Shu W.S."/>
        </authorList>
    </citation>
    <scope>NUCLEOTIDE SEQUENCE [LARGE SCALE GENOMIC DNA]</scope>
    <source>
        <strain evidence="3">AP2</strain>
    </source>
</reference>
<evidence type="ECO:0000313" key="3">
    <source>
        <dbReference type="EMBL" id="RZD15660.1"/>
    </source>
</evidence>
<organism evidence="3 4">
    <name type="scientific">Acididesulfobacter guangdongensis</name>
    <dbReference type="NCBI Taxonomy" id="2597225"/>
    <lineage>
        <taxon>Bacteria</taxon>
        <taxon>Deltaproteobacteria</taxon>
        <taxon>Candidatus Acidulodesulfobacterales</taxon>
        <taxon>Candidatus Acididesulfobacter</taxon>
    </lineage>
</organism>
<dbReference type="Gene3D" id="3.30.420.480">
    <property type="entry name" value="Domain of unknown function (DUF4445)"/>
    <property type="match status" value="1"/>
</dbReference>
<name>A0A519BEH2_ACIG2</name>
<evidence type="ECO:0000259" key="1">
    <source>
        <dbReference type="Pfam" id="PF14574"/>
    </source>
</evidence>
<dbReference type="InterPro" id="IPR042259">
    <property type="entry name" value="Raco-like_middle_sf"/>
</dbReference>
<dbReference type="Proteomes" id="UP000316562">
    <property type="component" value="Unassembled WGS sequence"/>
</dbReference>
<dbReference type="InterPro" id="IPR041414">
    <property type="entry name" value="Raco-like_middle"/>
</dbReference>
<dbReference type="Pfam" id="PF14574">
    <property type="entry name" value="RACo_C_ter"/>
    <property type="match status" value="1"/>
</dbReference>
<proteinExistence type="predicted"/>
<dbReference type="InterPro" id="IPR043129">
    <property type="entry name" value="ATPase_NBD"/>
</dbReference>
<protein>
    <submittedName>
        <fullName evidence="3">DUF4445 domain-containing protein</fullName>
    </submittedName>
</protein>
<evidence type="ECO:0000313" key="4">
    <source>
        <dbReference type="Proteomes" id="UP000316562"/>
    </source>
</evidence>
<evidence type="ECO:0000259" key="2">
    <source>
        <dbReference type="Pfam" id="PF17651"/>
    </source>
</evidence>
<feature type="domain" description="RACo-like middle region" evidence="2">
    <location>
        <begin position="6"/>
        <end position="136"/>
    </location>
</feature>
<dbReference type="InterPro" id="IPR052911">
    <property type="entry name" value="Corrinoid_activation_enz"/>
</dbReference>
<gene>
    <name evidence="3" type="ORF">EVJ46_08990</name>
</gene>
<sequence length="461" mass="50891">MSSKKYSAAIDLGTTTIAAALIDKKTNNVILEKSSTNLQYPDFGLDSVKRIQNGLDKQSVKKLQEKAFLTIGNLLNYFIKELCIYPEDITEIALAGNTAMELAFCGEPLSDLAKPPYRPSFDISFPKKTNEIGLSLYIDIGTENLTTDSNHSDAAINISSDCFGKTNLSNGKNKGTLDSDLFIFPILDGFVGGDTVSSIYYLDLTNRDRPAFIADFGTNVEIAIGNKNKIFTTSAPAGPAFEGGNIKHGMLAQGSAISSIELKNGLFNFETINGSKIPEGICGSGIIDLMASLLREKIIDKNGRIMPQELIDSESYSVVNSGVDNVENEVVIYRNSKTDIRFYQDDVRQFQFAKSAVKSAAEILLNKYKIDVEDDFDVYISGSFGNYIKNENIDIIDIFPFKNKKINYIFDSSLEGCKKYLITANSVRTLDISKITAISKNFPLSGSKLFEKLFIKNLLWE</sequence>
<dbReference type="AlphaFoldDB" id="A0A519BEH2"/>
<accession>A0A519BEH2</accession>
<feature type="domain" description="RACo C-terminal" evidence="1">
    <location>
        <begin position="212"/>
        <end position="458"/>
    </location>
</feature>
<dbReference type="PANTHER" id="PTHR42895:SF1">
    <property type="entry name" value="IRON-SULFUR CLUSTER PROTEIN"/>
    <property type="match status" value="1"/>
</dbReference>
<dbReference type="Pfam" id="PF17651">
    <property type="entry name" value="Raco_middle"/>
    <property type="match status" value="1"/>
</dbReference>
<dbReference type="SUPFAM" id="SSF53067">
    <property type="entry name" value="Actin-like ATPase domain"/>
    <property type="match status" value="1"/>
</dbReference>
<dbReference type="InterPro" id="IPR027980">
    <property type="entry name" value="RACo_C"/>
</dbReference>
<dbReference type="PANTHER" id="PTHR42895">
    <property type="entry name" value="IRON-SULFUR CLUSTER-BINDING PROTEIN-RELATED"/>
    <property type="match status" value="1"/>
</dbReference>